<keyword evidence="5 6" id="KW-0269">Exonuclease</keyword>
<dbReference type="HAMAP" id="MF_01899">
    <property type="entry name" value="RNase_D"/>
    <property type="match status" value="1"/>
</dbReference>
<dbReference type="Pfam" id="PF00570">
    <property type="entry name" value="HRDC"/>
    <property type="match status" value="1"/>
</dbReference>
<sequence length="387" mass="43465">MKPVMEVITRTSELERACEALARSDYVTVDTEFIRETTFWPELCLVQLASDDTTALVDPLADGLSLAPFFALMRDPSVTKVFHAARQDIEIIYRLGGIVPAPLFDTQVAAMVCGFGESIAYDQLVGRLTSGRIDKTSRFTDWRRRPLSDQQLVYALADVTYLRDVYKSLRETLEKTGRLSWLDEEMAVLSDPATYDLHPDDAWRRLKLRVKKPIELQIMKEIAAWREREAREQDKPRGRILKDDGIYEIAQQQPRDEQALSRLRTIPKGFERSAAGRAILAAVAKAHAVPKSDLPAIPRPPQLPEGTQAAVEFLRVLLKIVVEEEGVAAKLIANSDDLEKLASKGEAAEIAALTGWRRDIFGARALKLLEGESALVYRNKRVEIIAL</sequence>
<reference evidence="8 9" key="1">
    <citation type="submission" date="2017-04" db="EMBL/GenBank/DDBJ databases">
        <authorList>
            <person name="Afonso C.L."/>
            <person name="Miller P.J."/>
            <person name="Scott M.A."/>
            <person name="Spackman E."/>
            <person name="Goraichik I."/>
            <person name="Dimitrov K.M."/>
            <person name="Suarez D.L."/>
            <person name="Swayne D.E."/>
        </authorList>
    </citation>
    <scope>NUCLEOTIDE SEQUENCE [LARGE SCALE GENOMIC DNA]</scope>
    <source>
        <strain evidence="8 9">CGMCC 1.10972</strain>
    </source>
</reference>
<dbReference type="PROSITE" id="PS50967">
    <property type="entry name" value="HRDC"/>
    <property type="match status" value="1"/>
</dbReference>
<evidence type="ECO:0000256" key="6">
    <source>
        <dbReference type="HAMAP-Rule" id="MF_01899"/>
    </source>
</evidence>
<dbReference type="GO" id="GO:0042780">
    <property type="term" value="P:tRNA 3'-end processing"/>
    <property type="evidence" value="ECO:0007669"/>
    <property type="project" value="UniProtKB-UniRule"/>
</dbReference>
<name>A0A1W1ZV86_9HYPH</name>
<dbReference type="GO" id="GO:0033890">
    <property type="term" value="F:ribonuclease D activity"/>
    <property type="evidence" value="ECO:0007669"/>
    <property type="project" value="UniProtKB-UniRule"/>
</dbReference>
<organism evidence="8 9">
    <name type="scientific">Fulvimarina manganoxydans</name>
    <dbReference type="NCBI Taxonomy" id="937218"/>
    <lineage>
        <taxon>Bacteria</taxon>
        <taxon>Pseudomonadati</taxon>
        <taxon>Pseudomonadota</taxon>
        <taxon>Alphaproteobacteria</taxon>
        <taxon>Hyphomicrobiales</taxon>
        <taxon>Aurantimonadaceae</taxon>
        <taxon>Fulvimarina</taxon>
    </lineage>
</organism>
<dbReference type="GO" id="GO:0000166">
    <property type="term" value="F:nucleotide binding"/>
    <property type="evidence" value="ECO:0007669"/>
    <property type="project" value="InterPro"/>
</dbReference>
<comment type="function">
    <text evidence="6">Exonuclease involved in the 3' processing of various precursor tRNAs. Initiates hydrolysis at the 3'-terminus of an RNA molecule and releases 5'-mononucleotides.</text>
</comment>
<dbReference type="GO" id="GO:0008408">
    <property type="term" value="F:3'-5' exonuclease activity"/>
    <property type="evidence" value="ECO:0007669"/>
    <property type="project" value="InterPro"/>
</dbReference>
<dbReference type="Pfam" id="PF01612">
    <property type="entry name" value="DNA_pol_A_exo1"/>
    <property type="match status" value="1"/>
</dbReference>
<keyword evidence="1 6" id="KW-0963">Cytoplasm</keyword>
<dbReference type="InterPro" id="IPR002121">
    <property type="entry name" value="HRDC_dom"/>
</dbReference>
<dbReference type="InterPro" id="IPR002562">
    <property type="entry name" value="3'-5'_exonuclease_dom"/>
</dbReference>
<dbReference type="InterPro" id="IPR010997">
    <property type="entry name" value="HRDC-like_sf"/>
</dbReference>
<evidence type="ECO:0000256" key="2">
    <source>
        <dbReference type="ARBA" id="ARBA00022694"/>
    </source>
</evidence>
<dbReference type="NCBIfam" id="TIGR01388">
    <property type="entry name" value="rnd"/>
    <property type="match status" value="1"/>
</dbReference>
<comment type="subcellular location">
    <subcellularLocation>
        <location evidence="6">Cytoplasm</location>
    </subcellularLocation>
</comment>
<accession>A0A1W1ZV86</accession>
<dbReference type="InterPro" id="IPR051086">
    <property type="entry name" value="RNase_D-like"/>
</dbReference>
<evidence type="ECO:0000256" key="3">
    <source>
        <dbReference type="ARBA" id="ARBA00022722"/>
    </source>
</evidence>
<evidence type="ECO:0000256" key="5">
    <source>
        <dbReference type="ARBA" id="ARBA00022839"/>
    </source>
</evidence>
<keyword evidence="4 6" id="KW-0378">Hydrolase</keyword>
<dbReference type="GO" id="GO:0003676">
    <property type="term" value="F:nucleic acid binding"/>
    <property type="evidence" value="ECO:0007669"/>
    <property type="project" value="InterPro"/>
</dbReference>
<dbReference type="SUPFAM" id="SSF47819">
    <property type="entry name" value="HRDC-like"/>
    <property type="match status" value="2"/>
</dbReference>
<dbReference type="SUPFAM" id="SSF53098">
    <property type="entry name" value="Ribonuclease H-like"/>
    <property type="match status" value="1"/>
</dbReference>
<dbReference type="Proteomes" id="UP000192656">
    <property type="component" value="Unassembled WGS sequence"/>
</dbReference>
<dbReference type="EC" id="3.1.13.5" evidence="6"/>
<feature type="domain" description="HRDC" evidence="7">
    <location>
        <begin position="212"/>
        <end position="293"/>
    </location>
</feature>
<dbReference type="SMART" id="SM00474">
    <property type="entry name" value="35EXOc"/>
    <property type="match status" value="1"/>
</dbReference>
<dbReference type="AlphaFoldDB" id="A0A1W1ZV86"/>
<keyword evidence="9" id="KW-1185">Reference proteome</keyword>
<dbReference type="InterPro" id="IPR006292">
    <property type="entry name" value="RNase_D"/>
</dbReference>
<dbReference type="InterPro" id="IPR044876">
    <property type="entry name" value="HRDC_dom_sf"/>
</dbReference>
<proteinExistence type="inferred from homology"/>
<evidence type="ECO:0000256" key="1">
    <source>
        <dbReference type="ARBA" id="ARBA00022490"/>
    </source>
</evidence>
<dbReference type="GO" id="GO:0005737">
    <property type="term" value="C:cytoplasm"/>
    <property type="evidence" value="ECO:0007669"/>
    <property type="project" value="UniProtKB-SubCell"/>
</dbReference>
<dbReference type="STRING" id="937218.SAMN06297251_103141"/>
<evidence type="ECO:0000313" key="9">
    <source>
        <dbReference type="Proteomes" id="UP000192656"/>
    </source>
</evidence>
<dbReference type="CDD" id="cd06142">
    <property type="entry name" value="RNaseD_exo"/>
    <property type="match status" value="1"/>
</dbReference>
<comment type="catalytic activity">
    <reaction evidence="6">
        <text>Exonucleolytic cleavage that removes extra residues from the 3'-terminus of tRNA to produce 5'-mononucleotides.</text>
        <dbReference type="EC" id="3.1.13.5"/>
    </reaction>
</comment>
<dbReference type="PANTHER" id="PTHR47649:SF1">
    <property type="entry name" value="RIBONUCLEASE D"/>
    <property type="match status" value="1"/>
</dbReference>
<evidence type="ECO:0000256" key="4">
    <source>
        <dbReference type="ARBA" id="ARBA00022801"/>
    </source>
</evidence>
<dbReference type="InterPro" id="IPR012337">
    <property type="entry name" value="RNaseH-like_sf"/>
</dbReference>
<dbReference type="Gene3D" id="1.10.150.80">
    <property type="entry name" value="HRDC domain"/>
    <property type="match status" value="1"/>
</dbReference>
<keyword evidence="2 6" id="KW-0819">tRNA processing</keyword>
<evidence type="ECO:0000259" key="7">
    <source>
        <dbReference type="PROSITE" id="PS50967"/>
    </source>
</evidence>
<dbReference type="PANTHER" id="PTHR47649">
    <property type="entry name" value="RIBONUCLEASE D"/>
    <property type="match status" value="1"/>
</dbReference>
<gene>
    <name evidence="6" type="primary">rnd</name>
    <name evidence="8" type="ORF">SAMN06297251_103141</name>
</gene>
<comment type="cofactor">
    <cofactor evidence="6">
        <name>a divalent metal cation</name>
        <dbReference type="ChEBI" id="CHEBI:60240"/>
    </cofactor>
</comment>
<dbReference type="EMBL" id="FWXR01000003">
    <property type="protein sequence ID" value="SMC52011.1"/>
    <property type="molecule type" value="Genomic_DNA"/>
</dbReference>
<protein>
    <recommendedName>
        <fullName evidence="6">Ribonuclease D</fullName>
        <shortName evidence="6">RNase D</shortName>
        <ecNumber evidence="6">3.1.13.5</ecNumber>
    </recommendedName>
</protein>
<keyword evidence="3 6" id="KW-0540">Nuclease</keyword>
<comment type="similarity">
    <text evidence="6">Belongs to the RNase D family.</text>
</comment>
<dbReference type="InterPro" id="IPR036397">
    <property type="entry name" value="RNaseH_sf"/>
</dbReference>
<evidence type="ECO:0000313" key="8">
    <source>
        <dbReference type="EMBL" id="SMC52011.1"/>
    </source>
</evidence>
<dbReference type="Gene3D" id="3.30.420.10">
    <property type="entry name" value="Ribonuclease H-like superfamily/Ribonuclease H"/>
    <property type="match status" value="1"/>
</dbReference>